<reference evidence="1" key="3">
    <citation type="submission" date="2010-09" db="EMBL/GenBank/DDBJ databases">
        <title>Annotation of Gaeumannomyces graminis var. tritici R3-111a-1.</title>
        <authorList>
            <consortium name="The Broad Institute Genome Sequencing Platform"/>
            <person name="Ma L.-J."/>
            <person name="Dead R."/>
            <person name="Young S.K."/>
            <person name="Zeng Q."/>
            <person name="Gargeya S."/>
            <person name="Fitzgerald M."/>
            <person name="Haas B."/>
            <person name="Abouelleil A."/>
            <person name="Alvarado L."/>
            <person name="Arachchi H.M."/>
            <person name="Berlin A."/>
            <person name="Brown A."/>
            <person name="Chapman S.B."/>
            <person name="Chen Z."/>
            <person name="Dunbar C."/>
            <person name="Freedman E."/>
            <person name="Gearin G."/>
            <person name="Gellesch M."/>
            <person name="Goldberg J."/>
            <person name="Griggs A."/>
            <person name="Gujja S."/>
            <person name="Heiman D."/>
            <person name="Howarth C."/>
            <person name="Larson L."/>
            <person name="Lui A."/>
            <person name="MacDonald P.J.P."/>
            <person name="Mehta T."/>
            <person name="Montmayeur A."/>
            <person name="Murphy C."/>
            <person name="Neiman D."/>
            <person name="Pearson M."/>
            <person name="Priest M."/>
            <person name="Roberts A."/>
            <person name="Saif S."/>
            <person name="Shea T."/>
            <person name="Shenoy N."/>
            <person name="Sisk P."/>
            <person name="Stolte C."/>
            <person name="Sykes S."/>
            <person name="Yandava C."/>
            <person name="Wortman J."/>
            <person name="Nusbaum C."/>
            <person name="Birren B."/>
        </authorList>
    </citation>
    <scope>NUCLEOTIDE SEQUENCE</scope>
    <source>
        <strain evidence="1">R3-111a-1</strain>
    </source>
</reference>
<evidence type="ECO:0000313" key="3">
    <source>
        <dbReference type="Proteomes" id="UP000006039"/>
    </source>
</evidence>
<dbReference type="GeneID" id="20351810"/>
<dbReference type="RefSeq" id="XP_009227502.1">
    <property type="nucleotide sequence ID" value="XM_009229238.1"/>
</dbReference>
<dbReference type="EnsemblFungi" id="EJT72105">
    <property type="protein sequence ID" value="EJT72105"/>
    <property type="gene ID" value="GGTG_11352"/>
</dbReference>
<name>J8UBQ6_GAET3</name>
<proteinExistence type="predicted"/>
<dbReference type="VEuPathDB" id="FungiDB:GGTG_11352"/>
<feature type="non-terminal residue" evidence="1">
    <location>
        <position position="1"/>
    </location>
</feature>
<protein>
    <submittedName>
        <fullName evidence="1 2">Uncharacterized protein</fullName>
    </submittedName>
</protein>
<evidence type="ECO:0000313" key="2">
    <source>
        <dbReference type="EnsemblFungi" id="EJT72105"/>
    </source>
</evidence>
<sequence>RVRIFSRAISSTQLKNAKLFLLLPYFITAIFNCLYKLKTFKATDTILLKKDRTNSEPIAPVLIKTPAPKKESIRKRLKAKLIPVSTPNLLNPFLLVRRNV</sequence>
<dbReference type="EMBL" id="GL385400">
    <property type="protein sequence ID" value="EJT72105.1"/>
    <property type="molecule type" value="Genomic_DNA"/>
</dbReference>
<gene>
    <name evidence="2" type="primary">20351810</name>
    <name evidence="1" type="ORF">GGTG_11352</name>
</gene>
<dbReference type="AlphaFoldDB" id="J8UBQ6"/>
<reference evidence="3" key="1">
    <citation type="submission" date="2010-07" db="EMBL/GenBank/DDBJ databases">
        <title>The genome sequence of Gaeumannomyces graminis var. tritici strain R3-111a-1.</title>
        <authorList>
            <consortium name="The Broad Institute Genome Sequencing Platform"/>
            <person name="Ma L.-J."/>
            <person name="Dead R."/>
            <person name="Young S."/>
            <person name="Zeng Q."/>
            <person name="Koehrsen M."/>
            <person name="Alvarado L."/>
            <person name="Berlin A."/>
            <person name="Chapman S.B."/>
            <person name="Chen Z."/>
            <person name="Freedman E."/>
            <person name="Gellesch M."/>
            <person name="Goldberg J."/>
            <person name="Griggs A."/>
            <person name="Gujja S."/>
            <person name="Heilman E.R."/>
            <person name="Heiman D."/>
            <person name="Hepburn T."/>
            <person name="Howarth C."/>
            <person name="Jen D."/>
            <person name="Larson L."/>
            <person name="Mehta T."/>
            <person name="Neiman D."/>
            <person name="Pearson M."/>
            <person name="Roberts A."/>
            <person name="Saif S."/>
            <person name="Shea T."/>
            <person name="Shenoy N."/>
            <person name="Sisk P."/>
            <person name="Stolte C."/>
            <person name="Sykes S."/>
            <person name="Walk T."/>
            <person name="White J."/>
            <person name="Yandava C."/>
            <person name="Haas B."/>
            <person name="Nusbaum C."/>
            <person name="Birren B."/>
        </authorList>
    </citation>
    <scope>NUCLEOTIDE SEQUENCE [LARGE SCALE GENOMIC DNA]</scope>
    <source>
        <strain evidence="3">R3-111a-1</strain>
    </source>
</reference>
<organism evidence="1">
    <name type="scientific">Gaeumannomyces tritici (strain R3-111a-1)</name>
    <name type="common">Wheat and barley take-all root rot fungus</name>
    <name type="synonym">Gaeumannomyces graminis var. tritici</name>
    <dbReference type="NCBI Taxonomy" id="644352"/>
    <lineage>
        <taxon>Eukaryota</taxon>
        <taxon>Fungi</taxon>
        <taxon>Dikarya</taxon>
        <taxon>Ascomycota</taxon>
        <taxon>Pezizomycotina</taxon>
        <taxon>Sordariomycetes</taxon>
        <taxon>Sordariomycetidae</taxon>
        <taxon>Magnaporthales</taxon>
        <taxon>Magnaporthaceae</taxon>
        <taxon>Gaeumannomyces</taxon>
    </lineage>
</organism>
<keyword evidence="3" id="KW-1185">Reference proteome</keyword>
<reference evidence="2" key="4">
    <citation type="journal article" date="2015" name="G3 (Bethesda)">
        <title>Genome sequences of three phytopathogenic species of the Magnaporthaceae family of fungi.</title>
        <authorList>
            <person name="Okagaki L.H."/>
            <person name="Nunes C.C."/>
            <person name="Sailsbery J."/>
            <person name="Clay B."/>
            <person name="Brown D."/>
            <person name="John T."/>
            <person name="Oh Y."/>
            <person name="Young N."/>
            <person name="Fitzgerald M."/>
            <person name="Haas B.J."/>
            <person name="Zeng Q."/>
            <person name="Young S."/>
            <person name="Adiconis X."/>
            <person name="Fan L."/>
            <person name="Levin J.Z."/>
            <person name="Mitchell T.K."/>
            <person name="Okubara P.A."/>
            <person name="Farman M.L."/>
            <person name="Kohn L.M."/>
            <person name="Birren B."/>
            <person name="Ma L.-J."/>
            <person name="Dean R.A."/>
        </authorList>
    </citation>
    <scope>NUCLEOTIDE SEQUENCE</scope>
    <source>
        <strain evidence="2">R3-111a-1</strain>
    </source>
</reference>
<accession>J8UBQ6</accession>
<reference evidence="2" key="5">
    <citation type="submission" date="2018-04" db="UniProtKB">
        <authorList>
            <consortium name="EnsemblFungi"/>
        </authorList>
    </citation>
    <scope>IDENTIFICATION</scope>
    <source>
        <strain evidence="2">R3-111a-1</strain>
    </source>
</reference>
<dbReference type="Proteomes" id="UP000006039">
    <property type="component" value="Unassembled WGS sequence"/>
</dbReference>
<evidence type="ECO:0000313" key="1">
    <source>
        <dbReference type="EMBL" id="EJT72105.1"/>
    </source>
</evidence>
<reference evidence="1" key="2">
    <citation type="submission" date="2010-07" db="EMBL/GenBank/DDBJ databases">
        <authorList>
            <consortium name="The Broad Institute Genome Sequencing Platform"/>
            <consortium name="Broad Institute Genome Sequencing Center for Infectious Disease"/>
            <person name="Ma L.-J."/>
            <person name="Dead R."/>
            <person name="Young S."/>
            <person name="Zeng Q."/>
            <person name="Koehrsen M."/>
            <person name="Alvarado L."/>
            <person name="Berlin A."/>
            <person name="Chapman S.B."/>
            <person name="Chen Z."/>
            <person name="Freedman E."/>
            <person name="Gellesch M."/>
            <person name="Goldberg J."/>
            <person name="Griggs A."/>
            <person name="Gujja S."/>
            <person name="Heilman E.R."/>
            <person name="Heiman D."/>
            <person name="Hepburn T."/>
            <person name="Howarth C."/>
            <person name="Jen D."/>
            <person name="Larson L."/>
            <person name="Mehta T."/>
            <person name="Neiman D."/>
            <person name="Pearson M."/>
            <person name="Roberts A."/>
            <person name="Saif S."/>
            <person name="Shea T."/>
            <person name="Shenoy N."/>
            <person name="Sisk P."/>
            <person name="Stolte C."/>
            <person name="Sykes S."/>
            <person name="Walk T."/>
            <person name="White J."/>
            <person name="Yandava C."/>
            <person name="Haas B."/>
            <person name="Nusbaum C."/>
            <person name="Birren B."/>
        </authorList>
    </citation>
    <scope>NUCLEOTIDE SEQUENCE</scope>
    <source>
        <strain evidence="1">R3-111a-1</strain>
    </source>
</reference>